<dbReference type="Proteomes" id="UP001500573">
    <property type="component" value="Unassembled WGS sequence"/>
</dbReference>
<evidence type="ECO:0000313" key="3">
    <source>
        <dbReference type="EMBL" id="XDJ48041.1"/>
    </source>
</evidence>
<sequence length="103" mass="11617">MEFIETPMFTRQILELLPDEDYAELQLALAENPRRGDLIPGGGGIRKIRFRRPGAGKQGGLRVIYYWIAADDQILMLIAYAKTAQENLSSAQIEILRALVKDL</sequence>
<dbReference type="EMBL" id="CP158254">
    <property type="protein sequence ID" value="XDJ48041.1"/>
    <property type="molecule type" value="Genomic_DNA"/>
</dbReference>
<dbReference type="EMBL" id="BAAAEX010000009">
    <property type="protein sequence ID" value="GAA0778438.1"/>
    <property type="molecule type" value="Genomic_DNA"/>
</dbReference>
<reference evidence="6" key="3">
    <citation type="submission" date="2024-05" db="EMBL/GenBank/DDBJ databases">
        <authorList>
            <person name="Luo Y.-C."/>
            <person name="Nicholds J."/>
            <person name="Mortimer T."/>
            <person name="Maboni G."/>
        </authorList>
    </citation>
    <scope>NUCLEOTIDE SEQUENCE</scope>
    <source>
        <strain evidence="6">141555</strain>
        <strain evidence="5">144863</strain>
        <strain evidence="4">151108</strain>
        <strain evidence="3">151836</strain>
        <strain evidence="2">153920</strain>
    </source>
</reference>
<dbReference type="EMBL" id="CP158252">
    <property type="protein sequence ID" value="XDJ42893.1"/>
    <property type="molecule type" value="Genomic_DNA"/>
</dbReference>
<gene>
    <name evidence="5" type="ORF">ABRY94_04615</name>
    <name evidence="2" type="ORF">ABRY99_04830</name>
    <name evidence="3" type="ORF">ABRZ04_02985</name>
    <name evidence="6" type="ORF">ABRZ07_01930</name>
    <name evidence="4" type="ORF">ABRZ09_04985</name>
    <name evidence="1" type="ORF">GCM10009108_15410</name>
</gene>
<organism evidence="6">
    <name type="scientific">Castellaniella ginsengisoli</name>
    <dbReference type="NCBI Taxonomy" id="546114"/>
    <lineage>
        <taxon>Bacteria</taxon>
        <taxon>Pseudomonadati</taxon>
        <taxon>Pseudomonadota</taxon>
        <taxon>Betaproteobacteria</taxon>
        <taxon>Burkholderiales</taxon>
        <taxon>Alcaligenaceae</taxon>
        <taxon>Castellaniella</taxon>
    </lineage>
</organism>
<evidence type="ECO:0000313" key="6">
    <source>
        <dbReference type="EMBL" id="XDJ80299.1"/>
    </source>
</evidence>
<reference evidence="1" key="2">
    <citation type="submission" date="2023-12" db="EMBL/GenBank/DDBJ databases">
        <authorList>
            <person name="Sun Q."/>
            <person name="Inoue M."/>
        </authorList>
    </citation>
    <scope>NUCLEOTIDE SEQUENCE</scope>
    <source>
        <strain evidence="1">JCM 15515</strain>
    </source>
</reference>
<dbReference type="PIRSF" id="PIRSF039032">
    <property type="entry name" value="HigB-2"/>
    <property type="match status" value="1"/>
</dbReference>
<protein>
    <submittedName>
        <fullName evidence="6">Type II toxin-antitoxin system RelE/ParE family toxin</fullName>
    </submittedName>
</protein>
<keyword evidence="7" id="KW-1185">Reference proteome</keyword>
<dbReference type="EMBL" id="CP158267">
    <property type="protein sequence ID" value="XDJ80299.1"/>
    <property type="molecule type" value="Genomic_DNA"/>
</dbReference>
<dbReference type="EMBL" id="CP158255">
    <property type="protein sequence ID" value="XDJ51212.1"/>
    <property type="molecule type" value="Genomic_DNA"/>
</dbReference>
<accession>A0AB39FL16</accession>
<evidence type="ECO:0000313" key="7">
    <source>
        <dbReference type="Proteomes" id="UP001500573"/>
    </source>
</evidence>
<evidence type="ECO:0000313" key="1">
    <source>
        <dbReference type="EMBL" id="GAA0778438.1"/>
    </source>
</evidence>
<dbReference type="EMBL" id="CP158262">
    <property type="protein sequence ID" value="XDJ70074.1"/>
    <property type="molecule type" value="Genomic_DNA"/>
</dbReference>
<proteinExistence type="predicted"/>
<evidence type="ECO:0000313" key="2">
    <source>
        <dbReference type="EMBL" id="XDJ42893.1"/>
    </source>
</evidence>
<evidence type="ECO:0000313" key="5">
    <source>
        <dbReference type="EMBL" id="XDJ70074.1"/>
    </source>
</evidence>
<evidence type="ECO:0000313" key="4">
    <source>
        <dbReference type="EMBL" id="XDJ51212.1"/>
    </source>
</evidence>
<dbReference type="Pfam" id="PF06296">
    <property type="entry name" value="RelE"/>
    <property type="match status" value="1"/>
</dbReference>
<name>A0AB39FL16_9BURK</name>
<dbReference type="InterPro" id="IPR009387">
    <property type="entry name" value="HigB-2"/>
</dbReference>
<reference evidence="1 7" key="1">
    <citation type="journal article" date="2019" name="Int. J. Syst. Evol. Microbiol.">
        <title>The Global Catalogue of Microorganisms (GCM) 10K type strain sequencing project: providing services to taxonomists for standard genome sequencing and annotation.</title>
        <authorList>
            <consortium name="The Broad Institute Genomics Platform"/>
            <consortium name="The Broad Institute Genome Sequencing Center for Infectious Disease"/>
            <person name="Wu L."/>
            <person name="Ma J."/>
        </authorList>
    </citation>
    <scope>NUCLEOTIDE SEQUENCE [LARGE SCALE GENOMIC DNA]</scope>
    <source>
        <strain evidence="1 7">JCM 15515</strain>
    </source>
</reference>
<dbReference type="AlphaFoldDB" id="A0AB39FL16"/>
<dbReference type="RefSeq" id="WP_343837160.1">
    <property type="nucleotide sequence ID" value="NZ_BAAAEX010000009.1"/>
</dbReference>